<proteinExistence type="predicted"/>
<dbReference type="GeneID" id="302269257"/>
<dbReference type="RefSeq" id="WP_115247247.1">
    <property type="nucleotide sequence ID" value="NZ_UGQC01000001.1"/>
</dbReference>
<keyword evidence="2" id="KW-1185">Reference proteome</keyword>
<accession>A0A378QE86</accession>
<organism evidence="1 2">
    <name type="scientific">Moraxella lacunata</name>
    <dbReference type="NCBI Taxonomy" id="477"/>
    <lineage>
        <taxon>Bacteria</taxon>
        <taxon>Pseudomonadati</taxon>
        <taxon>Pseudomonadota</taxon>
        <taxon>Gammaproteobacteria</taxon>
        <taxon>Moraxellales</taxon>
        <taxon>Moraxellaceae</taxon>
        <taxon>Moraxella</taxon>
    </lineage>
</organism>
<dbReference type="EMBL" id="UGQC01000001">
    <property type="protein sequence ID" value="STY99229.1"/>
    <property type="molecule type" value="Genomic_DNA"/>
</dbReference>
<gene>
    <name evidence="1" type="ORF">NCTC7911_00602</name>
</gene>
<sequence>MPIAVVEHYYQMIQHLDNADKMILVEKIIHSVNNERQSVNTQESLAGSWEDDRSADEIIQDIKANAHMQRHIESFE</sequence>
<name>A0A378QE86_MORLA</name>
<protein>
    <submittedName>
        <fullName evidence="1">Uncharacterized protein</fullName>
    </submittedName>
</protein>
<evidence type="ECO:0000313" key="2">
    <source>
        <dbReference type="Proteomes" id="UP000254107"/>
    </source>
</evidence>
<reference evidence="1 2" key="1">
    <citation type="submission" date="2018-06" db="EMBL/GenBank/DDBJ databases">
        <authorList>
            <consortium name="Pathogen Informatics"/>
            <person name="Doyle S."/>
        </authorList>
    </citation>
    <scope>NUCLEOTIDE SEQUENCE [LARGE SCALE GENOMIC DNA]</scope>
    <source>
        <strain evidence="1 2">NCTC7911</strain>
    </source>
</reference>
<dbReference type="AlphaFoldDB" id="A0A378QE86"/>
<dbReference type="Proteomes" id="UP000254107">
    <property type="component" value="Unassembled WGS sequence"/>
</dbReference>
<evidence type="ECO:0000313" key="1">
    <source>
        <dbReference type="EMBL" id="STY99229.1"/>
    </source>
</evidence>